<evidence type="ECO:0000313" key="1">
    <source>
        <dbReference type="EMBL" id="AJD46029.1"/>
    </source>
</evidence>
<dbReference type="Proteomes" id="UP000031368">
    <property type="component" value="Plasmid pRgalR602c"/>
</dbReference>
<keyword evidence="1" id="KW-0614">Plasmid</keyword>
<protein>
    <submittedName>
        <fullName evidence="1">Uncharacterized protein</fullName>
    </submittedName>
</protein>
<gene>
    <name evidence="1" type="ORF">RGR602_PC02006</name>
</gene>
<organism evidence="1 2">
    <name type="scientific">Rhizobium gallicum bv. gallicum R602sp</name>
    <dbReference type="NCBI Taxonomy" id="1041138"/>
    <lineage>
        <taxon>Bacteria</taxon>
        <taxon>Pseudomonadati</taxon>
        <taxon>Pseudomonadota</taxon>
        <taxon>Alphaproteobacteria</taxon>
        <taxon>Hyphomicrobiales</taxon>
        <taxon>Rhizobiaceae</taxon>
        <taxon>Rhizobium/Agrobacterium group</taxon>
        <taxon>Rhizobium</taxon>
    </lineage>
</organism>
<dbReference type="AlphaFoldDB" id="A0A0B4XDG6"/>
<dbReference type="KEGG" id="rga:RGR602_PC02006"/>
<dbReference type="HOGENOM" id="CLU_2809462_0_0_5"/>
<sequence>MGVLVAACAFRSPRLVADEADLFMLPVARDLAVSAGPHAAPAALAAARRIQEQPAATGQERTLRAAR</sequence>
<keyword evidence="2" id="KW-1185">Reference proteome</keyword>
<reference evidence="1 2" key="1">
    <citation type="submission" date="2013-11" db="EMBL/GenBank/DDBJ databases">
        <title>Complete genome sequence of Rhizobium gallicum bv. gallicum R602.</title>
        <authorList>
            <person name="Bustos P."/>
            <person name="Santamaria R.I."/>
            <person name="Lozano L."/>
            <person name="Acosta J.L."/>
            <person name="Ormeno-Orrillo E."/>
            <person name="Rogel M.A."/>
            <person name="Romero D."/>
            <person name="Cevallos M.A."/>
            <person name="Martinez-Romero E."/>
            <person name="Gonzalez V."/>
        </authorList>
    </citation>
    <scope>NUCLEOTIDE SEQUENCE [LARGE SCALE GENOMIC DNA]</scope>
    <source>
        <strain evidence="1 2">R602</strain>
        <plasmid evidence="1 2">pRgalR602c</plasmid>
    </source>
</reference>
<geneLocation type="plasmid" evidence="1 2">
    <name>pRgalR602c</name>
</geneLocation>
<evidence type="ECO:0000313" key="2">
    <source>
        <dbReference type="Proteomes" id="UP000031368"/>
    </source>
</evidence>
<dbReference type="EMBL" id="CP006880">
    <property type="protein sequence ID" value="AJD46029.1"/>
    <property type="molecule type" value="Genomic_DNA"/>
</dbReference>
<proteinExistence type="predicted"/>
<accession>A0A0B4XDG6</accession>
<name>A0A0B4XDG6_9HYPH</name>